<name>A0ABW6UYH2_MICFU</name>
<feature type="region of interest" description="Disordered" evidence="1">
    <location>
        <begin position="2908"/>
        <end position="2938"/>
    </location>
</feature>
<dbReference type="Pfam" id="PF25547">
    <property type="entry name" value="WXG100_2"/>
    <property type="match status" value="1"/>
</dbReference>
<reference evidence="4 5" key="1">
    <citation type="submission" date="2024-10" db="EMBL/GenBank/DDBJ databases">
        <title>The Natural Products Discovery Center: Release of the First 8490 Sequenced Strains for Exploring Actinobacteria Biosynthetic Diversity.</title>
        <authorList>
            <person name="Kalkreuter E."/>
            <person name="Kautsar S.A."/>
            <person name="Yang D."/>
            <person name="Bader C.D."/>
            <person name="Teijaro C.N."/>
            <person name="Fluegel L."/>
            <person name="Davis C.M."/>
            <person name="Simpson J.R."/>
            <person name="Lauterbach L."/>
            <person name="Steele A.D."/>
            <person name="Gui C."/>
            <person name="Meng S."/>
            <person name="Li G."/>
            <person name="Viehrig K."/>
            <person name="Ye F."/>
            <person name="Su P."/>
            <person name="Kiefer A.F."/>
            <person name="Nichols A."/>
            <person name="Cepeda A.J."/>
            <person name="Yan W."/>
            <person name="Fan B."/>
            <person name="Jiang Y."/>
            <person name="Adhikari A."/>
            <person name="Zheng C.-J."/>
            <person name="Schuster L."/>
            <person name="Cowan T.M."/>
            <person name="Smanski M.J."/>
            <person name="Chevrette M.G."/>
            <person name="De Carvalho L.P.S."/>
            <person name="Shen B."/>
        </authorList>
    </citation>
    <scope>NUCLEOTIDE SEQUENCE [LARGE SCALE GENOMIC DNA]</scope>
    <source>
        <strain evidence="4 5">NPDC001281</strain>
    </source>
</reference>
<feature type="region of interest" description="Disordered" evidence="1">
    <location>
        <begin position="382"/>
        <end position="406"/>
    </location>
</feature>
<feature type="compositionally biased region" description="Low complexity" evidence="1">
    <location>
        <begin position="2192"/>
        <end position="2206"/>
    </location>
</feature>
<dbReference type="RefSeq" id="WP_387340627.1">
    <property type="nucleotide sequence ID" value="NZ_JBIAXI010000002.1"/>
</dbReference>
<dbReference type="InterPro" id="IPR057746">
    <property type="entry name" value="CpnT-like_N"/>
</dbReference>
<feature type="compositionally biased region" description="Low complexity" evidence="1">
    <location>
        <begin position="652"/>
        <end position="688"/>
    </location>
</feature>
<feature type="compositionally biased region" description="Basic and acidic residues" evidence="1">
    <location>
        <begin position="514"/>
        <end position="526"/>
    </location>
</feature>
<protein>
    <recommendedName>
        <fullName evidence="3">Outer membrane channel protein CpnT-like N-terminal domain-containing protein</fullName>
    </recommendedName>
</protein>
<feature type="region of interest" description="Disordered" evidence="1">
    <location>
        <begin position="1148"/>
        <end position="1198"/>
    </location>
</feature>
<feature type="compositionally biased region" description="Basic and acidic residues" evidence="1">
    <location>
        <begin position="474"/>
        <end position="492"/>
    </location>
</feature>
<dbReference type="Gene3D" id="1.20.1270.60">
    <property type="entry name" value="Arfaptin homology (AH) domain/BAR domain"/>
    <property type="match status" value="1"/>
</dbReference>
<feature type="compositionally biased region" description="Low complexity" evidence="1">
    <location>
        <begin position="573"/>
        <end position="589"/>
    </location>
</feature>
<sequence>MATSTGTIVNQAGQATRQGVAVHIDRDVTPAWETGALPDWVVYTLVPLLSAGQEWPKASESKLSELAQAWEEMAAGLPPHAEPAGKAVRTVVAGWQAPATADFVGRAQNMFGNQAGLNGISRGALGYSGQASDFAVETQYSKLSVNVAFWVTAVAIAIAMYVAFFTAGSTTPLIGPYAQAGRAAIGRILARLAAVAGRGAGATQVAKLAALSGPTGRSLIARLLASPLGRELIEEMGEEFFIDGVAQYQQIQMGTRADWDWDKSKAALIGAGTGAVAGMQLAGPISRITSNVPGFAGRALSTGVSNMVASPAGSYIANGVVYGEWSNPFSGESLAGAFFGGVGRTGSISPFNPEVYTALSHPTTTLASAYDMAAQSDARRMGLTIDPNAGGGSGGDATGTGGAPGGTGGGGAGGVVAGAGAGAGGGGRASGGATRGGTSVSTPSGGGTASRTGPVTADAEDGGRRAVAPTAADAEGRGSRRSQPDDKTRTDAEANSDPDTSGDTSPDTAPRAANDAKTDTDRRATTDTDEAAATTPDEEARDKAGEQETRPRVAVPDEQATTPDVRPDATTSPDATARTQPDAAPAAPDARPEASPVAPETQPDATLATPDQSTDPAPAASDAETRTDGSPDGAPTTDTGATRDTAPAPDSGTVTDGDTATDGDTGAAVAPNSTPDARPAPDTAPDTAQGEATPTTLAQEETNPHLARAREAVFRALLDGHPNAVLLPDGGLIVPLQGADVVVPPAAVARVIDSMRRRSAQVEDDEALQAEALAMLDEQFAADTTPEDAYAGDLAPGQPVGLRADAALDYALNRLAPGAVPLADGGHLVSDESGHYVITPRMLRAVRSVLEAAAANGHDAAALRSQALLAMSQAMAVSQETSPAPEPVTSRPGTVTSRPIAGTWFVPDGRPNQRLTDDEVSAEVEKLLASQFTVGEVESWAWSRSEATLVVKSTDHGTQRFRIVIGGLDSRLMAETHVNRSGGDQIIHMAPHMAPDQIARVVLHEITDTLHELSRPEQGVIRRTLFRRGRQQNELDGCVPARLNEYAYLVHKWQDATSADERWKIQVDLDGIARDLREHGQIPPPPPWGVTPPVRQVHAPTVADAALAELRRLVDDLGGARTELADRARPYLAELQRVADDLTRAEEELRKQAESHEDTAGKAEEEANAAKDKAGETAAMRDRGKEARKANHEKAEAQHRAKQARHLRIAEAYAKAREKAEAARNAYRQVAGLVRLAATSSNPQEASLAMSRLTSLLADARTLHDEYLKSVNAALPPEVSLPSALPTRNLAHLTPLTDMINKVLAENGSPRRFTPRKLEHILRADFRKVVSPDGAILRIGTGKSAVELKIRLSLSDMVQIIDPEIVASEIMLGVMPQGGRSARTGEAGSGGLTVPVGPGLIAPMVPEEHIRTALEIMGNVGINVSFGRSWSRGPGAADYALAGAVEDNRGESLLFDAAATWSVSVRTPRQSTWQEVGTISSGAPGDAPSQRIWVSHAYTVGPPERTATIDPGKESHRLPEHFVNGLTGLDQLADDVIGRLHEGLGRVRGRAGVEPLHERETRIGRITRQQILTMINDELPGRLGEATDPDYGMTRVITDRHGRPVATVTIRTTVQKDSAVLVGQATRDHWQERLRVGNSNATGSESFNGSLSASVSALPIPVLGDMIGGVPVPGGYGDVDVTAGAGRGVSRSQSSFANGNAIHPSVQRYTGHTQGYQLTLKHEVTIVLADGSRVLDKVTGTSEGLFRMPETDAYRYGLPVDEAALLTLPNGKPRRDRHGDQMLRGDPERSRPPGRKMELPTWLRPPQLGRRGMAAANQTATDQAAMHGAGPALVQRLTGVDEVRKQVLEKLADLGLVPKFENGVPQYSRLPIQRAGQMANLREVLEQLSSQRLETGYDQAAQDGIPITLTRDGFGRSSRTYTLLVRLEQDHDAATYLGRTDTEAVVNLDIGSDTAGRGSGRSWTGSLDVPYSTSEGSAEGEDGQTRTHERKKGGNYTRSTGSSVGGTVNRVTLVESGGEVALFDVPHKVVVDIVADDKVVDQVSGDGSARLVFATDLLPVDTPHQPHKVGRLTEEVLSRATLLHMDTTGMLERVRQVLPRSMRRDSAAYHHFVAFSNVRNLIAHPEWRNSPYGTGVGVRPQGALPTEASLTINGSFGEASLVGVADLVVGDINFTMGSAGVSWGRGWGTSGGSSNSISDSDGHGAAHQGGGGSHTGSGGRSRSHGQLDIWGREQLIIETGKQYIFRGTVDFALEGKESVPDFTELGGSAKATTGNASLNGRPVVYSIPEYDALTFYTEGKLDLPLSQVADAVERFVNGSLTLDRTLATSLVQKYLVELKQARDAGKNVSFADGHTADTLLPALIKVSGLEQVDIDPKGLAEQERLDRALSEAADLTRKLRQVRVAPHYDGTVGFAAVETFAVTDKTASVTVLDAVQTAIDEAAPGAVDSSPVMRRSLNVDFAGDRVRGHVNDMLSPRGYVKTYETLADPSSGRAELVTVRAKLVPVPGSAELVGRTYDAGLIQQDYLYREVSDSGSYSGSHSFSLSGSGDGSGAGADGSVSTDRGRSYGAASTEQVTRLQRIAQFGGVDRVQQRYQLVIEVERTPVRMGPGRQPARHALDRVKRRGDGRSTKTFDAVLVRRMPIGMTRPVNDSTAEPDWITDTRRAELPPAHYVSSVHNAQDGRPSLYDAVQKQLTSMVGATAAREQMAELEARLSPMSMTAAFGQMAAPGGHELVPTIRKGTTSQGVDVRVEAHLSDLQVVSGPVVVAPNGDIPVEAELGVVDRVQHTSSISTSRGRLLPISSGVGGQTAFGHISASVGEQASDGVSDNSGLRNEASTFERARVVTVRARVDYDLTFQHKTRSTDGNEAPFRTPVRLPSAASGEVLVVMFEADFKEMQARMEAGVQARPGWDFTDESQPRSALKQPEGPHQRLDPSDLLGHATRARQQARDEGQVVRFTVRDGQHADIYLAAPDGSLHSVKPDGGFTEAVATLPPHVLDAAAGLDLRQIFTDPQRSGTLTDRVMAALADQNVEPAAPTPVWPSESAAPGAEAQGGSVGQSAAGAPSPALPGTPFDTQARPAGVPDLTVTELVGQNISVADFGGGVTALDWSTDQGVPIAPDAPPADLDGAVVAVTTPTNGVQHARVVVGDPGEGRTGYTTYRSGTPEDPHIITIAPRTDPAVVSSVLVHEISHVADQHAAEAAGAPQGVIRSSLPEHAHEEGTDHCLTPRLNEHAHLSRKWSETTDPVVKARIAEAIDAIADDIAGRGHTPPAPPWQATETTTESRAKPSIADLLNGDASPAPAAPQAVQARPLTLPERAAADAAERAAADMGASVRRLGGGLLEVTVPGGETVTVRVGSAPDPGTAADVDVPVRPYLTIGANQRAAAAAVAQAVAEASGLPTSPTVLSGAPDADALTVSDARALAELGEAVRQVDTATPQQRAARLRVLVEIAGRLGLAAGGAERFRGLAPDPLLDRIAALVDGPRPSGVREFLERGRRLSDVTGWQPPEEDDDEDRRLGPDGGEDWDPLKDDVCRCPAEGPCVCGRRGEAVLAEA</sequence>
<feature type="region of interest" description="Disordered" evidence="1">
    <location>
        <begin position="1955"/>
        <end position="2004"/>
    </location>
</feature>
<comment type="caution">
    <text evidence="4">The sequence shown here is derived from an EMBL/GenBank/DDBJ whole genome shotgun (WGS) entry which is preliminary data.</text>
</comment>
<feature type="transmembrane region" description="Helical" evidence="2">
    <location>
        <begin position="147"/>
        <end position="167"/>
    </location>
</feature>
<feature type="compositionally biased region" description="Basic and acidic residues" evidence="1">
    <location>
        <begin position="538"/>
        <end position="551"/>
    </location>
</feature>
<keyword evidence="5" id="KW-1185">Reference proteome</keyword>
<feature type="compositionally biased region" description="Gly residues" evidence="1">
    <location>
        <begin position="421"/>
        <end position="435"/>
    </location>
</feature>
<evidence type="ECO:0000256" key="1">
    <source>
        <dbReference type="SAM" id="MobiDB-lite"/>
    </source>
</evidence>
<feature type="compositionally biased region" description="Gly residues" evidence="1">
    <location>
        <begin position="389"/>
        <end position="406"/>
    </location>
</feature>
<evidence type="ECO:0000259" key="3">
    <source>
        <dbReference type="Pfam" id="PF25547"/>
    </source>
</evidence>
<feature type="compositionally biased region" description="Polar residues" evidence="1">
    <location>
        <begin position="690"/>
        <end position="701"/>
    </location>
</feature>
<dbReference type="InterPro" id="IPR027267">
    <property type="entry name" value="AH/BAR_dom_sf"/>
</dbReference>
<feature type="region of interest" description="Disordered" evidence="1">
    <location>
        <begin position="421"/>
        <end position="703"/>
    </location>
</feature>
<feature type="compositionally biased region" description="Basic and acidic residues" evidence="1">
    <location>
        <begin position="1777"/>
        <end position="1798"/>
    </location>
</feature>
<feature type="region of interest" description="Disordered" evidence="1">
    <location>
        <begin position="2538"/>
        <end position="2573"/>
    </location>
</feature>
<gene>
    <name evidence="4" type="ORF">ACFY05_04560</name>
</gene>
<keyword evidence="2" id="KW-0812">Transmembrane</keyword>
<feature type="region of interest" description="Disordered" evidence="1">
    <location>
        <begin position="3503"/>
        <end position="3534"/>
    </location>
</feature>
<organism evidence="4 5">
    <name type="scientific">Microtetraspora fusca</name>
    <dbReference type="NCBI Taxonomy" id="1997"/>
    <lineage>
        <taxon>Bacteria</taxon>
        <taxon>Bacillati</taxon>
        <taxon>Actinomycetota</taxon>
        <taxon>Actinomycetes</taxon>
        <taxon>Streptosporangiales</taxon>
        <taxon>Streptosporangiaceae</taxon>
        <taxon>Microtetraspora</taxon>
    </lineage>
</organism>
<feature type="compositionally biased region" description="Low complexity" evidence="1">
    <location>
        <begin position="497"/>
        <end position="513"/>
    </location>
</feature>
<feature type="region of interest" description="Disordered" evidence="1">
    <location>
        <begin position="2190"/>
        <end position="2224"/>
    </location>
</feature>
<keyword evidence="2" id="KW-0472">Membrane</keyword>
<feature type="compositionally biased region" description="Low complexity" evidence="1">
    <location>
        <begin position="3050"/>
        <end position="3072"/>
    </location>
</feature>
<feature type="compositionally biased region" description="Low complexity" evidence="1">
    <location>
        <begin position="2538"/>
        <end position="2547"/>
    </location>
</feature>
<feature type="region of interest" description="Disordered" evidence="1">
    <location>
        <begin position="3265"/>
        <end position="3285"/>
    </location>
</feature>
<feature type="region of interest" description="Disordered" evidence="1">
    <location>
        <begin position="3035"/>
        <end position="3082"/>
    </location>
</feature>
<feature type="region of interest" description="Disordered" evidence="1">
    <location>
        <begin position="880"/>
        <end position="901"/>
    </location>
</feature>
<proteinExistence type="predicted"/>
<evidence type="ECO:0000313" key="4">
    <source>
        <dbReference type="EMBL" id="MFF4772109.1"/>
    </source>
</evidence>
<feature type="region of interest" description="Disordered" evidence="1">
    <location>
        <begin position="1769"/>
        <end position="1807"/>
    </location>
</feature>
<feature type="compositionally biased region" description="Polar residues" evidence="1">
    <location>
        <begin position="1961"/>
        <end position="1976"/>
    </location>
</feature>
<feature type="domain" description="Outer membrane channel protein CpnT-like N-terminal" evidence="3">
    <location>
        <begin position="35"/>
        <end position="169"/>
    </location>
</feature>
<evidence type="ECO:0000313" key="5">
    <source>
        <dbReference type="Proteomes" id="UP001602119"/>
    </source>
</evidence>
<feature type="compositionally biased region" description="Gly residues" evidence="1">
    <location>
        <begin position="2207"/>
        <end position="2219"/>
    </location>
</feature>
<evidence type="ECO:0000256" key="2">
    <source>
        <dbReference type="SAM" id="Phobius"/>
    </source>
</evidence>
<keyword evidence="2" id="KW-1133">Transmembrane helix</keyword>
<dbReference type="Proteomes" id="UP001602119">
    <property type="component" value="Unassembled WGS sequence"/>
</dbReference>
<accession>A0ABW6UYH2</accession>
<dbReference type="EMBL" id="JBIAXI010000002">
    <property type="protein sequence ID" value="MFF4772109.1"/>
    <property type="molecule type" value="Genomic_DNA"/>
</dbReference>